<evidence type="ECO:0000313" key="1">
    <source>
        <dbReference type="EMBL" id="KAK9722705.1"/>
    </source>
</evidence>
<dbReference type="InterPro" id="IPR024368">
    <property type="entry name" value="Ecl1/2/3"/>
</dbReference>
<protein>
    <submittedName>
        <fullName evidence="1">Uncharacterized protein</fullName>
    </submittedName>
</protein>
<organism evidence="1 2">
    <name type="scientific">Basidiobolus ranarum</name>
    <dbReference type="NCBI Taxonomy" id="34480"/>
    <lineage>
        <taxon>Eukaryota</taxon>
        <taxon>Fungi</taxon>
        <taxon>Fungi incertae sedis</taxon>
        <taxon>Zoopagomycota</taxon>
        <taxon>Entomophthoromycotina</taxon>
        <taxon>Basidiobolomycetes</taxon>
        <taxon>Basidiobolales</taxon>
        <taxon>Basidiobolaceae</taxon>
        <taxon>Basidiobolus</taxon>
    </lineage>
</organism>
<comment type="caution">
    <text evidence="1">The sequence shown here is derived from an EMBL/GenBank/DDBJ whole genome shotgun (WGS) entry which is preliminary data.</text>
</comment>
<name>A0ABR2W7R4_9FUNG</name>
<reference evidence="1 2" key="1">
    <citation type="submission" date="2023-04" db="EMBL/GenBank/DDBJ databases">
        <title>Genome of Basidiobolus ranarum AG-B5.</title>
        <authorList>
            <person name="Stajich J.E."/>
            <person name="Carter-House D."/>
            <person name="Gryganskyi A."/>
        </authorList>
    </citation>
    <scope>NUCLEOTIDE SEQUENCE [LARGE SCALE GENOMIC DNA]</scope>
    <source>
        <strain evidence="1 2">AG-B5</strain>
    </source>
</reference>
<dbReference type="Pfam" id="PF12855">
    <property type="entry name" value="Ecl1"/>
    <property type="match status" value="1"/>
</dbReference>
<dbReference type="Proteomes" id="UP001479436">
    <property type="component" value="Unassembled WGS sequence"/>
</dbReference>
<sequence length="125" mass="13744">MDSDWCTFCGKHVETSGLLYCGEICRQKDRIAGSTLAIKANTAKPIINTLSATATFSNSSLKSKLQATFTNGKLNVSDSKSTINEIPFTLKLHKKNNAILPIMPKGYPTIMKSAIRPQRYSIIAY</sequence>
<evidence type="ECO:0000313" key="2">
    <source>
        <dbReference type="Proteomes" id="UP001479436"/>
    </source>
</evidence>
<keyword evidence="2" id="KW-1185">Reference proteome</keyword>
<proteinExistence type="predicted"/>
<gene>
    <name evidence="1" type="ORF">K7432_002464</name>
</gene>
<dbReference type="EMBL" id="JASJQH010006942">
    <property type="protein sequence ID" value="KAK9722705.1"/>
    <property type="molecule type" value="Genomic_DNA"/>
</dbReference>
<accession>A0ABR2W7R4</accession>